<sequence length="177" mass="19032">MKTPIVLVLISALIAAPLFADTVVMKSGKSYTGEIIVETAEYIRLKTDKQILKIKRSAIAEIAVPEVEGVEPEELKNARAYAEAVAKDKVAAQTWVAAGLLLGPIGVLFAYATTPSLPESYLVGKSPEYVEAFTDAYTEKGKSIQRSRALQGCVAGVVVGGCVYLMISTTLKIFEEF</sequence>
<feature type="signal peptide" evidence="2">
    <location>
        <begin position="1"/>
        <end position="20"/>
    </location>
</feature>
<dbReference type="AlphaFoldDB" id="A0A523UXC4"/>
<reference evidence="3 4" key="1">
    <citation type="submission" date="2019-03" db="EMBL/GenBank/DDBJ databases">
        <title>Metabolic potential of uncultured bacteria and archaea associated with petroleum seepage in deep-sea sediments.</title>
        <authorList>
            <person name="Dong X."/>
            <person name="Hubert C."/>
        </authorList>
    </citation>
    <scope>NUCLEOTIDE SEQUENCE [LARGE SCALE GENOMIC DNA]</scope>
    <source>
        <strain evidence="3">E44_bin18</strain>
    </source>
</reference>
<keyword evidence="2" id="KW-0732">Signal</keyword>
<proteinExistence type="predicted"/>
<organism evidence="3 4">
    <name type="scientific">candidate division TA06 bacterium</name>
    <dbReference type="NCBI Taxonomy" id="2250710"/>
    <lineage>
        <taxon>Bacteria</taxon>
        <taxon>Bacteria division TA06</taxon>
    </lineage>
</organism>
<keyword evidence="1" id="KW-0472">Membrane</keyword>
<feature type="transmembrane region" description="Helical" evidence="1">
    <location>
        <begin position="92"/>
        <end position="112"/>
    </location>
</feature>
<evidence type="ECO:0000313" key="3">
    <source>
        <dbReference type="EMBL" id="TET47143.1"/>
    </source>
</evidence>
<dbReference type="Proteomes" id="UP000315525">
    <property type="component" value="Unassembled WGS sequence"/>
</dbReference>
<evidence type="ECO:0000256" key="1">
    <source>
        <dbReference type="SAM" id="Phobius"/>
    </source>
</evidence>
<gene>
    <name evidence="3" type="ORF">E3J62_02350</name>
</gene>
<name>A0A523UXC4_UNCT6</name>
<feature type="transmembrane region" description="Helical" evidence="1">
    <location>
        <begin position="149"/>
        <end position="167"/>
    </location>
</feature>
<keyword evidence="1" id="KW-0812">Transmembrane</keyword>
<comment type="caution">
    <text evidence="3">The sequence shown here is derived from an EMBL/GenBank/DDBJ whole genome shotgun (WGS) entry which is preliminary data.</text>
</comment>
<keyword evidence="1" id="KW-1133">Transmembrane helix</keyword>
<dbReference type="EMBL" id="SOJN01000031">
    <property type="protein sequence ID" value="TET47143.1"/>
    <property type="molecule type" value="Genomic_DNA"/>
</dbReference>
<accession>A0A523UXC4</accession>
<evidence type="ECO:0000313" key="4">
    <source>
        <dbReference type="Proteomes" id="UP000315525"/>
    </source>
</evidence>
<evidence type="ECO:0000256" key="2">
    <source>
        <dbReference type="SAM" id="SignalP"/>
    </source>
</evidence>
<feature type="chain" id="PRO_5022246135" evidence="2">
    <location>
        <begin position="21"/>
        <end position="177"/>
    </location>
</feature>
<protein>
    <submittedName>
        <fullName evidence="3">Uncharacterized protein</fullName>
    </submittedName>
</protein>